<keyword evidence="2" id="KW-1185">Reference proteome</keyword>
<accession>E2BWB6</accession>
<name>E2BWB6_HARSA</name>
<reference evidence="1 2" key="1">
    <citation type="journal article" date="2010" name="Science">
        <title>Genomic comparison of the ants Camponotus floridanus and Harpegnathos saltator.</title>
        <authorList>
            <person name="Bonasio R."/>
            <person name="Zhang G."/>
            <person name="Ye C."/>
            <person name="Mutti N.S."/>
            <person name="Fang X."/>
            <person name="Qin N."/>
            <person name="Donahue G."/>
            <person name="Yang P."/>
            <person name="Li Q."/>
            <person name="Li C."/>
            <person name="Zhang P."/>
            <person name="Huang Z."/>
            <person name="Berger S.L."/>
            <person name="Reinberg D."/>
            <person name="Wang J."/>
            <person name="Liebig J."/>
        </authorList>
    </citation>
    <scope>NUCLEOTIDE SEQUENCE [LARGE SCALE GENOMIC DNA]</scope>
    <source>
        <strain evidence="1 2">R22 G/1</strain>
    </source>
</reference>
<dbReference type="AlphaFoldDB" id="E2BWB6"/>
<dbReference type="OMA" id="PWAICPP"/>
<gene>
    <name evidence="1" type="ORF">EAI_10719</name>
</gene>
<dbReference type="Proteomes" id="UP000008237">
    <property type="component" value="Unassembled WGS sequence"/>
</dbReference>
<evidence type="ECO:0000313" key="2">
    <source>
        <dbReference type="Proteomes" id="UP000008237"/>
    </source>
</evidence>
<evidence type="ECO:0000313" key="1">
    <source>
        <dbReference type="EMBL" id="EFN80020.1"/>
    </source>
</evidence>
<organism evidence="2">
    <name type="scientific">Harpegnathos saltator</name>
    <name type="common">Jerdon's jumping ant</name>
    <dbReference type="NCBI Taxonomy" id="610380"/>
    <lineage>
        <taxon>Eukaryota</taxon>
        <taxon>Metazoa</taxon>
        <taxon>Ecdysozoa</taxon>
        <taxon>Arthropoda</taxon>
        <taxon>Hexapoda</taxon>
        <taxon>Insecta</taxon>
        <taxon>Pterygota</taxon>
        <taxon>Neoptera</taxon>
        <taxon>Endopterygota</taxon>
        <taxon>Hymenoptera</taxon>
        <taxon>Apocrita</taxon>
        <taxon>Aculeata</taxon>
        <taxon>Formicoidea</taxon>
        <taxon>Formicidae</taxon>
        <taxon>Ponerinae</taxon>
        <taxon>Ponerini</taxon>
        <taxon>Harpegnathos</taxon>
    </lineage>
</organism>
<dbReference type="EMBL" id="GL451103">
    <property type="protein sequence ID" value="EFN80020.1"/>
    <property type="molecule type" value="Genomic_DNA"/>
</dbReference>
<dbReference type="OrthoDB" id="6611808at2759"/>
<protein>
    <submittedName>
        <fullName evidence="1">Uncharacterized protein</fullName>
    </submittedName>
</protein>
<proteinExistence type="predicted"/>
<sequence>MRGGILYSRCYCLYRNGLQDECPLTQCQGQPDCLVKPWAICPPGKYVRSRYPELYPTKKDCKT</sequence>
<dbReference type="InParanoid" id="E2BWB6"/>